<dbReference type="RefSeq" id="WP_140194293.1">
    <property type="nucleotide sequence ID" value="NZ_CP065915.1"/>
</dbReference>
<feature type="transmembrane region" description="Helical" evidence="6">
    <location>
        <begin position="22"/>
        <end position="43"/>
    </location>
</feature>
<feature type="compositionally biased region" description="Basic and acidic residues" evidence="5">
    <location>
        <begin position="354"/>
        <end position="372"/>
    </location>
</feature>
<dbReference type="Gene3D" id="2.30.30.60">
    <property type="match status" value="1"/>
</dbReference>
<dbReference type="PANTHER" id="PTHR30566:SF25">
    <property type="entry name" value="INNER MEMBRANE PROTEIN"/>
    <property type="match status" value="1"/>
</dbReference>
<keyword evidence="3 6" id="KW-1133">Transmembrane helix</keyword>
<evidence type="ECO:0000256" key="4">
    <source>
        <dbReference type="ARBA" id="ARBA00023136"/>
    </source>
</evidence>
<evidence type="ECO:0000256" key="2">
    <source>
        <dbReference type="ARBA" id="ARBA00022692"/>
    </source>
</evidence>
<sequence>MSGPTDIVNSVGGYVPAWLESLLLLLVGVALAYLLHGLLWRVATRMIGERRGLAVRIFHRLKRPSRLALVLVVLIALVNGGTLSRAWERGIEQAALAILFVIFGWAGLIAIDTASERAAGKLRLDAEDNLSARKQITQIKVVQKVSKVLVWLLTAGFVLSTFEAVRQYGVSLFASAGAAGLVLGFAARPVLTNLIAGIQIALTQPIRMDDVVIVEGEWGWIEEIASTYVVVRIWDLRRLVVPLSYFIEQPFQNWTRENANIIGSVFWFVDYKAPIAAMRAKLQEFVEATPLWDGKVVNLQVTESERDTVQVRALVSARTSPRAWDLRCEIREKMIEWLKDEHPEALPRERGELMVMRDRDEGPGPRFERETGVEDAGTGIPREARPG</sequence>
<dbReference type="SUPFAM" id="SSF50182">
    <property type="entry name" value="Sm-like ribonucleoproteins"/>
    <property type="match status" value="1"/>
</dbReference>
<feature type="transmembrane region" description="Helical" evidence="6">
    <location>
        <begin position="168"/>
        <end position="187"/>
    </location>
</feature>
<keyword evidence="4 6" id="KW-0472">Membrane</keyword>
<dbReference type="PANTHER" id="PTHR30566">
    <property type="entry name" value="YNAI-RELATED MECHANOSENSITIVE ION CHANNEL"/>
    <property type="match status" value="1"/>
</dbReference>
<evidence type="ECO:0000256" key="3">
    <source>
        <dbReference type="ARBA" id="ARBA00022989"/>
    </source>
</evidence>
<feature type="transmembrane region" description="Helical" evidence="6">
    <location>
        <begin position="94"/>
        <end position="114"/>
    </location>
</feature>
<dbReference type="AlphaFoldDB" id="A0A5C5GFT8"/>
<comment type="caution">
    <text evidence="8">The sequence shown here is derived from an EMBL/GenBank/DDBJ whole genome shotgun (WGS) entry which is preliminary data.</text>
</comment>
<evidence type="ECO:0000259" key="7">
    <source>
        <dbReference type="Pfam" id="PF00924"/>
    </source>
</evidence>
<dbReference type="Gene3D" id="1.10.287.1260">
    <property type="match status" value="1"/>
</dbReference>
<feature type="transmembrane region" description="Helical" evidence="6">
    <location>
        <begin position="145"/>
        <end position="162"/>
    </location>
</feature>
<dbReference type="Proteomes" id="UP000314011">
    <property type="component" value="Unassembled WGS sequence"/>
</dbReference>
<feature type="domain" description="Mechanosensitive ion channel MscS" evidence="7">
    <location>
        <begin position="190"/>
        <end position="256"/>
    </location>
</feature>
<evidence type="ECO:0000313" key="8">
    <source>
        <dbReference type="EMBL" id="TNY33605.1"/>
    </source>
</evidence>
<comment type="subcellular location">
    <subcellularLocation>
        <location evidence="1">Membrane</location>
    </subcellularLocation>
</comment>
<keyword evidence="9" id="KW-1185">Reference proteome</keyword>
<feature type="transmembrane region" description="Helical" evidence="6">
    <location>
        <begin position="64"/>
        <end position="82"/>
    </location>
</feature>
<dbReference type="InterPro" id="IPR023408">
    <property type="entry name" value="MscS_beta-dom_sf"/>
</dbReference>
<feature type="region of interest" description="Disordered" evidence="5">
    <location>
        <begin position="354"/>
        <end position="387"/>
    </location>
</feature>
<accession>A0A5C5GFT8</accession>
<dbReference type="InterPro" id="IPR006685">
    <property type="entry name" value="MscS_channel_2nd"/>
</dbReference>
<gene>
    <name evidence="8" type="ORF">FHY64_10115</name>
</gene>
<proteinExistence type="predicted"/>
<organism evidence="8 9">
    <name type="scientific">Pelagovum pacificum</name>
    <dbReference type="NCBI Taxonomy" id="2588711"/>
    <lineage>
        <taxon>Bacteria</taxon>
        <taxon>Pseudomonadati</taxon>
        <taxon>Pseudomonadota</taxon>
        <taxon>Alphaproteobacteria</taxon>
        <taxon>Rhodobacterales</taxon>
        <taxon>Paracoccaceae</taxon>
        <taxon>Pelagovum</taxon>
    </lineage>
</organism>
<dbReference type="OrthoDB" id="9792218at2"/>
<dbReference type="Pfam" id="PF00924">
    <property type="entry name" value="MS_channel_2nd"/>
    <property type="match status" value="1"/>
</dbReference>
<keyword evidence="2 6" id="KW-0812">Transmembrane</keyword>
<dbReference type="InterPro" id="IPR010920">
    <property type="entry name" value="LSM_dom_sf"/>
</dbReference>
<evidence type="ECO:0000256" key="5">
    <source>
        <dbReference type="SAM" id="MobiDB-lite"/>
    </source>
</evidence>
<reference evidence="8 9" key="1">
    <citation type="submission" date="2019-06" db="EMBL/GenBank/DDBJ databases">
        <title>Genome of new Rhodobacteraceae sp. SM1903.</title>
        <authorList>
            <person name="Ren X."/>
        </authorList>
    </citation>
    <scope>NUCLEOTIDE SEQUENCE [LARGE SCALE GENOMIC DNA]</scope>
    <source>
        <strain evidence="8 9">SM1903</strain>
    </source>
</reference>
<evidence type="ECO:0000256" key="1">
    <source>
        <dbReference type="ARBA" id="ARBA00004370"/>
    </source>
</evidence>
<dbReference type="GO" id="GO:0008381">
    <property type="term" value="F:mechanosensitive monoatomic ion channel activity"/>
    <property type="evidence" value="ECO:0007669"/>
    <property type="project" value="UniProtKB-ARBA"/>
</dbReference>
<name>A0A5C5GFT8_9RHOB</name>
<protein>
    <submittedName>
        <fullName evidence="8">Mechanosensitive ion channel family protein</fullName>
    </submittedName>
</protein>
<evidence type="ECO:0000313" key="9">
    <source>
        <dbReference type="Proteomes" id="UP000314011"/>
    </source>
</evidence>
<dbReference type="GO" id="GO:0016020">
    <property type="term" value="C:membrane"/>
    <property type="evidence" value="ECO:0007669"/>
    <property type="project" value="UniProtKB-SubCell"/>
</dbReference>
<evidence type="ECO:0000256" key="6">
    <source>
        <dbReference type="SAM" id="Phobius"/>
    </source>
</evidence>
<dbReference type="EMBL" id="VFFF01000001">
    <property type="protein sequence ID" value="TNY33605.1"/>
    <property type="molecule type" value="Genomic_DNA"/>
</dbReference>